<proteinExistence type="predicted"/>
<dbReference type="EMBL" id="MIYU01000001">
    <property type="protein sequence ID" value="OIR20406.1"/>
    <property type="molecule type" value="Genomic_DNA"/>
</dbReference>
<dbReference type="Pfam" id="PF08309">
    <property type="entry name" value="LVIVD"/>
    <property type="match status" value="1"/>
</dbReference>
<accession>A0A1J5U802</accession>
<name>A0A1J5U802_9ARCH</name>
<comment type="caution">
    <text evidence="1">The sequence shown here is derived from an EMBL/GenBank/DDBJ whole genome shotgun (WGS) entry which is preliminary data.</text>
</comment>
<sequence>MKYDKNELAVFALIAISLFSLLLYSFGDGTDNNDSSNAFETDWADPIVQGEGHDHRSAADHNFSTDNMQLIGYNELTKPGNAEIQVSDSPDGNTYAYIAGWTGFHIVDVTNPYNSSVTAYYYDPNTQVLDVKYIEHSGREFLIMQNQIVDPGAADPNIGEWSDLRDPEVSVNLIEVTDKFNPEYIGHWYDVDHPTGPHNLDTYYVCHEHDCEWYIFVANPDYDACYEETNGLHSCGGVTIAHLNFEVPSPESGKTPSVVKVGEYEVNWANTRGGWIYIHDMTIQAWPDDTCENPFSTTYGDPRCGRTYLYGAYWEAGLRIADVTDVPRPDDVTYPLHPLFDGLLWKAEEVGYWMDFADLDGDGNPDQSHYDEGDENGVNGGRAAYIHYTEAYPEMVDLSHLGYEAGPKHLTLLATEVLETTNGTGLMYLLDTTDYEAYPNGELNYFKPKLIAPWEIPWGSDHNIPGGEEWLLFSPHNLDTEHFEHSDGTWDGRIYMGSYHAGLWIIDVEEWVSIGAEFNHSNFLKTTVAYYVPHGKDGSPPPTDFYDFGWTPFLWTAEYDKGFVYLSCITSGLYIVQLDDDIPYTRTNF</sequence>
<reference evidence="1 2" key="1">
    <citation type="submission" date="2016-08" db="EMBL/GenBank/DDBJ databases">
        <title>New Insights into Marine Group III Euryarchaeota, from dark to light.</title>
        <authorList>
            <person name="Haro-Moreno J.M."/>
            <person name="Rodriguez-Valera F."/>
            <person name="Lopez-Garcia P."/>
            <person name="Moreira D."/>
            <person name="Martin-Cuadrado A.B."/>
        </authorList>
    </citation>
    <scope>NUCLEOTIDE SEQUENCE [LARGE SCALE GENOMIC DNA]</scope>
    <source>
        <strain evidence="1">CG-Bathy1</strain>
    </source>
</reference>
<dbReference type="InterPro" id="IPR013211">
    <property type="entry name" value="LVIVD"/>
</dbReference>
<evidence type="ECO:0000313" key="2">
    <source>
        <dbReference type="Proteomes" id="UP000183815"/>
    </source>
</evidence>
<organism evidence="1 2">
    <name type="scientific">Marine Group III euryarchaeote CG-Bathy1</name>
    <dbReference type="NCBI Taxonomy" id="1889001"/>
    <lineage>
        <taxon>Archaea</taxon>
        <taxon>Methanobacteriati</taxon>
        <taxon>Thermoplasmatota</taxon>
        <taxon>Thermoplasmata</taxon>
        <taxon>Candidatus Thermoprofundales</taxon>
    </lineage>
</organism>
<gene>
    <name evidence="1" type="ORF">BEU04_00980</name>
</gene>
<protein>
    <submittedName>
        <fullName evidence="1">Uncharacterized protein</fullName>
    </submittedName>
</protein>
<dbReference type="Proteomes" id="UP000183815">
    <property type="component" value="Unassembled WGS sequence"/>
</dbReference>
<evidence type="ECO:0000313" key="1">
    <source>
        <dbReference type="EMBL" id="OIR20406.1"/>
    </source>
</evidence>
<dbReference type="AlphaFoldDB" id="A0A1J5U802"/>